<evidence type="ECO:0000256" key="11">
    <source>
        <dbReference type="ARBA" id="ARBA00023224"/>
    </source>
</evidence>
<feature type="transmembrane region" description="Helical" evidence="13">
    <location>
        <begin position="73"/>
        <end position="96"/>
    </location>
</feature>
<dbReference type="InterPro" id="IPR000276">
    <property type="entry name" value="GPCR_Rhodpsn"/>
</dbReference>
<feature type="transmembrane region" description="Helical" evidence="13">
    <location>
        <begin position="260"/>
        <end position="281"/>
    </location>
</feature>
<keyword evidence="8" id="KW-1015">Disulfide bond</keyword>
<evidence type="ECO:0000256" key="7">
    <source>
        <dbReference type="ARBA" id="ARBA00023136"/>
    </source>
</evidence>
<comment type="similarity">
    <text evidence="2 12">Belongs to the G-protein coupled receptor 1 family.</text>
</comment>
<evidence type="ECO:0000256" key="2">
    <source>
        <dbReference type="ARBA" id="ARBA00010663"/>
    </source>
</evidence>
<keyword evidence="5 13" id="KW-1133">Transmembrane helix</keyword>
<feature type="transmembrane region" description="Helical" evidence="13">
    <location>
        <begin position="210"/>
        <end position="228"/>
    </location>
</feature>
<dbReference type="RefSeq" id="XP_018332710.1">
    <property type="nucleotide sequence ID" value="XM_018477208.1"/>
</dbReference>
<keyword evidence="4 12" id="KW-0812">Transmembrane</keyword>
<accession>A0A1W4XJZ6</accession>
<evidence type="ECO:0000256" key="4">
    <source>
        <dbReference type="ARBA" id="ARBA00022692"/>
    </source>
</evidence>
<dbReference type="GO" id="GO:0005886">
    <property type="term" value="C:plasma membrane"/>
    <property type="evidence" value="ECO:0007669"/>
    <property type="project" value="UniProtKB-SubCell"/>
</dbReference>
<dbReference type="FunCoup" id="A0A1W4XJZ6">
    <property type="interactions" value="54"/>
</dbReference>
<keyword evidence="10" id="KW-0325">Glycoprotein</keyword>
<dbReference type="PRINTS" id="PR00358">
    <property type="entry name" value="BOMBESINR"/>
</dbReference>
<dbReference type="Gene3D" id="1.20.1070.10">
    <property type="entry name" value="Rhodopsin 7-helix transmembrane proteins"/>
    <property type="match status" value="1"/>
</dbReference>
<dbReference type="PANTHER" id="PTHR45695">
    <property type="entry name" value="LEUCOKININ RECEPTOR-RELATED"/>
    <property type="match status" value="1"/>
</dbReference>
<dbReference type="InterPro" id="IPR001556">
    <property type="entry name" value="Bombsn_rcpt-like"/>
</dbReference>
<keyword evidence="15" id="KW-1185">Reference proteome</keyword>
<feature type="domain" description="G-protein coupled receptors family 1 profile" evidence="14">
    <location>
        <begin position="52"/>
        <end position="318"/>
    </location>
</feature>
<evidence type="ECO:0000256" key="5">
    <source>
        <dbReference type="ARBA" id="ARBA00022989"/>
    </source>
</evidence>
<dbReference type="KEGG" id="apln:108742144"/>
<comment type="subcellular location">
    <subcellularLocation>
        <location evidence="1">Cell membrane</location>
        <topology evidence="1">Multi-pass membrane protein</topology>
    </subcellularLocation>
</comment>
<dbReference type="Proteomes" id="UP000192223">
    <property type="component" value="Unplaced"/>
</dbReference>
<dbReference type="CDD" id="cd15927">
    <property type="entry name" value="7tmA_Bombesin_R-like"/>
    <property type="match status" value="1"/>
</dbReference>
<reference evidence="16" key="1">
    <citation type="submission" date="2025-08" db="UniProtKB">
        <authorList>
            <consortium name="RefSeq"/>
        </authorList>
    </citation>
    <scope>IDENTIFICATION</scope>
    <source>
        <tissue evidence="16">Entire body</tissue>
    </source>
</reference>
<keyword evidence="11 12" id="KW-0807">Transducer</keyword>
<evidence type="ECO:0000313" key="15">
    <source>
        <dbReference type="Proteomes" id="UP000192223"/>
    </source>
</evidence>
<evidence type="ECO:0000259" key="14">
    <source>
        <dbReference type="PROSITE" id="PS50262"/>
    </source>
</evidence>
<dbReference type="PROSITE" id="PS00237">
    <property type="entry name" value="G_PROTEIN_RECEP_F1_1"/>
    <property type="match status" value="1"/>
</dbReference>
<feature type="transmembrane region" description="Helical" evidence="13">
    <location>
        <begin position="148"/>
        <end position="166"/>
    </location>
</feature>
<keyword evidence="6 12" id="KW-0297">G-protein coupled receptor</keyword>
<dbReference type="STRING" id="224129.A0A1W4XJZ6"/>
<organism evidence="15 16">
    <name type="scientific">Agrilus planipennis</name>
    <name type="common">Emerald ash borer</name>
    <name type="synonym">Agrilus marcopoli</name>
    <dbReference type="NCBI Taxonomy" id="224129"/>
    <lineage>
        <taxon>Eukaryota</taxon>
        <taxon>Metazoa</taxon>
        <taxon>Ecdysozoa</taxon>
        <taxon>Arthropoda</taxon>
        <taxon>Hexapoda</taxon>
        <taxon>Insecta</taxon>
        <taxon>Pterygota</taxon>
        <taxon>Neoptera</taxon>
        <taxon>Endopterygota</taxon>
        <taxon>Coleoptera</taxon>
        <taxon>Polyphaga</taxon>
        <taxon>Elateriformia</taxon>
        <taxon>Buprestoidea</taxon>
        <taxon>Buprestidae</taxon>
        <taxon>Agrilinae</taxon>
        <taxon>Agrilus</taxon>
    </lineage>
</organism>
<keyword evidence="3" id="KW-1003">Cell membrane</keyword>
<keyword evidence="7 13" id="KW-0472">Membrane</keyword>
<keyword evidence="9 12" id="KW-0675">Receptor</keyword>
<protein>
    <submittedName>
        <fullName evidence="16">Neuropeptide CCHamide-2 receptor-like</fullName>
    </submittedName>
</protein>
<dbReference type="GeneID" id="108742144"/>
<evidence type="ECO:0000313" key="16">
    <source>
        <dbReference type="RefSeq" id="XP_018332710.1"/>
    </source>
</evidence>
<dbReference type="PRINTS" id="PR00237">
    <property type="entry name" value="GPCRRHODOPSN"/>
</dbReference>
<dbReference type="OrthoDB" id="10049706at2759"/>
<feature type="transmembrane region" description="Helical" evidence="13">
    <location>
        <begin position="116"/>
        <end position="136"/>
    </location>
</feature>
<dbReference type="SUPFAM" id="SSF81321">
    <property type="entry name" value="Family A G protein-coupled receptor-like"/>
    <property type="match status" value="1"/>
</dbReference>
<dbReference type="Pfam" id="PF00001">
    <property type="entry name" value="7tm_1"/>
    <property type="match status" value="1"/>
</dbReference>
<evidence type="ECO:0000256" key="1">
    <source>
        <dbReference type="ARBA" id="ARBA00004651"/>
    </source>
</evidence>
<evidence type="ECO:0000256" key="9">
    <source>
        <dbReference type="ARBA" id="ARBA00023170"/>
    </source>
</evidence>
<dbReference type="PROSITE" id="PS50262">
    <property type="entry name" value="G_PROTEIN_RECEP_F1_2"/>
    <property type="match status" value="1"/>
</dbReference>
<evidence type="ECO:0000256" key="12">
    <source>
        <dbReference type="RuleBase" id="RU000688"/>
    </source>
</evidence>
<dbReference type="InParanoid" id="A0A1W4XJZ6"/>
<proteinExistence type="inferred from homology"/>
<name>A0A1W4XJZ6_AGRPL</name>
<dbReference type="GO" id="GO:0008188">
    <property type="term" value="F:neuropeptide receptor activity"/>
    <property type="evidence" value="ECO:0007669"/>
    <property type="project" value="TreeGrafter"/>
</dbReference>
<evidence type="ECO:0000256" key="8">
    <source>
        <dbReference type="ARBA" id="ARBA00023157"/>
    </source>
</evidence>
<gene>
    <name evidence="16" type="primary">LOC108742144</name>
</gene>
<feature type="transmembrane region" description="Helical" evidence="13">
    <location>
        <begin position="36"/>
        <end position="61"/>
    </location>
</feature>
<dbReference type="PANTHER" id="PTHR45695:SF24">
    <property type="entry name" value="NEUROPEPTIDE CCHAMIDE-2 RECEPTOR"/>
    <property type="match status" value="1"/>
</dbReference>
<evidence type="ECO:0000256" key="10">
    <source>
        <dbReference type="ARBA" id="ARBA00023180"/>
    </source>
</evidence>
<evidence type="ECO:0000256" key="6">
    <source>
        <dbReference type="ARBA" id="ARBA00023040"/>
    </source>
</evidence>
<dbReference type="InterPro" id="IPR017452">
    <property type="entry name" value="GPCR_Rhodpsn_7TM"/>
</dbReference>
<feature type="transmembrane region" description="Helical" evidence="13">
    <location>
        <begin position="301"/>
        <end position="321"/>
    </location>
</feature>
<evidence type="ECO:0000256" key="3">
    <source>
        <dbReference type="ARBA" id="ARBA00022475"/>
    </source>
</evidence>
<sequence length="423" mass="48410">MEEVLEIEALNWENLSFSTIDPERTYTPYYQRPETYIVPILFFIIFVVGVLGNGTLVIIFLRHRAMRNVPNTYILSLALADLLVIVTCVPFTSLVYTLESWPWGVAVCKLEETTKGISIGVSVFTLTALSAERYCAIVNPLKRYQTKPLTVLSAISIWILATMLALPDCISSTVEQEPLVTGNSTIDVCTPYPKTYGKRYQMYMTVAKSLIYYVLPLCIITCFYVMMAKRLHDSAREMPGEMQGGQGIAQVRARKHVAKMVLAFIIVFFVCFFPHHLFFLWFNLNPDSIEEYDSYWHALKIIGFCLSFLNSCVNPVALYCVSGVFRQHFNRYLCCRHNRRLLRSTPSTANCETSFNSTYRKHTQTTTDGLSLYRRNTLARQNTQDTTVITLEIPSKRENGRFDNKNSILLQSHYNKGKELLVS</sequence>
<dbReference type="AlphaFoldDB" id="A0A1W4XJZ6"/>
<evidence type="ECO:0000256" key="13">
    <source>
        <dbReference type="SAM" id="Phobius"/>
    </source>
</evidence>